<dbReference type="PaxDb" id="3218-PP1S19_296V6.1"/>
<dbReference type="Pfam" id="PF03407">
    <property type="entry name" value="Nucleotid_trans"/>
    <property type="match status" value="1"/>
</dbReference>
<protein>
    <recommendedName>
        <fullName evidence="2">Glycosyltransferase</fullName>
        <ecNumber evidence="2">2.4.2.-</ecNumber>
    </recommendedName>
</protein>
<gene>
    <name evidence="5" type="primary">LOC112295562</name>
    <name evidence="4" type="ORF">PHYPA_022979</name>
</gene>
<accession>A0A2K1J0M6</accession>
<dbReference type="OrthoDB" id="540503at2759"/>
<keyword evidence="2" id="KW-0961">Cell wall biogenesis/degradation</keyword>
<keyword evidence="2" id="KW-0808">Transferase</keyword>
<keyword evidence="2" id="KW-0735">Signal-anchor</keyword>
<comment type="similarity">
    <text evidence="1 2">Belongs to the glycosyltransferase 77 family.</text>
</comment>
<reference evidence="5" key="3">
    <citation type="submission" date="2020-12" db="UniProtKB">
        <authorList>
            <consortium name="EnsemblPlants"/>
        </authorList>
    </citation>
    <scope>IDENTIFICATION</scope>
</reference>
<dbReference type="GeneID" id="112295562"/>
<evidence type="ECO:0000313" key="4">
    <source>
        <dbReference type="EMBL" id="PNR35080.1"/>
    </source>
</evidence>
<keyword evidence="2" id="KW-0333">Golgi apparatus</keyword>
<dbReference type="GO" id="GO:0005794">
    <property type="term" value="C:Golgi apparatus"/>
    <property type="evidence" value="ECO:0000318"/>
    <property type="project" value="GO_Central"/>
</dbReference>
<dbReference type="Gramene" id="Pp3c18_10930V3.2">
    <property type="protein sequence ID" value="Pp3c18_10930V3.2"/>
    <property type="gene ID" value="Pp3c18_10930"/>
</dbReference>
<feature type="domain" description="Nucleotide-diphospho-sugar transferase" evidence="3">
    <location>
        <begin position="148"/>
        <end position="365"/>
    </location>
</feature>
<reference evidence="4 6" key="1">
    <citation type="journal article" date="2008" name="Science">
        <title>The Physcomitrella genome reveals evolutionary insights into the conquest of land by plants.</title>
        <authorList>
            <person name="Rensing S."/>
            <person name="Lang D."/>
            <person name="Zimmer A."/>
            <person name="Terry A."/>
            <person name="Salamov A."/>
            <person name="Shapiro H."/>
            <person name="Nishiyama T."/>
            <person name="Perroud P.-F."/>
            <person name="Lindquist E."/>
            <person name="Kamisugi Y."/>
            <person name="Tanahashi T."/>
            <person name="Sakakibara K."/>
            <person name="Fujita T."/>
            <person name="Oishi K."/>
            <person name="Shin-I T."/>
            <person name="Kuroki Y."/>
            <person name="Toyoda A."/>
            <person name="Suzuki Y."/>
            <person name="Hashimoto A."/>
            <person name="Yamaguchi K."/>
            <person name="Sugano A."/>
            <person name="Kohara Y."/>
            <person name="Fujiyama A."/>
            <person name="Anterola A."/>
            <person name="Aoki S."/>
            <person name="Ashton N."/>
            <person name="Barbazuk W.B."/>
            <person name="Barker E."/>
            <person name="Bennetzen J."/>
            <person name="Bezanilla M."/>
            <person name="Blankenship R."/>
            <person name="Cho S.H."/>
            <person name="Dutcher S."/>
            <person name="Estelle M."/>
            <person name="Fawcett J.A."/>
            <person name="Gundlach H."/>
            <person name="Hanada K."/>
            <person name="Heyl A."/>
            <person name="Hicks K.A."/>
            <person name="Hugh J."/>
            <person name="Lohr M."/>
            <person name="Mayer K."/>
            <person name="Melkozernov A."/>
            <person name="Murata T."/>
            <person name="Nelson D."/>
            <person name="Pils B."/>
            <person name="Prigge M."/>
            <person name="Reiss B."/>
            <person name="Renner T."/>
            <person name="Rombauts S."/>
            <person name="Rushton P."/>
            <person name="Sanderfoot A."/>
            <person name="Schween G."/>
            <person name="Shiu S.-H."/>
            <person name="Stueber K."/>
            <person name="Theodoulou F.L."/>
            <person name="Tu H."/>
            <person name="Van de Peer Y."/>
            <person name="Verrier P.J."/>
            <person name="Waters E."/>
            <person name="Wood A."/>
            <person name="Yang L."/>
            <person name="Cove D."/>
            <person name="Cuming A."/>
            <person name="Hasebe M."/>
            <person name="Lucas S."/>
            <person name="Mishler D.B."/>
            <person name="Reski R."/>
            <person name="Grigoriev I."/>
            <person name="Quatrano R.S."/>
            <person name="Boore J.L."/>
        </authorList>
    </citation>
    <scope>NUCLEOTIDE SEQUENCE [LARGE SCALE GENOMIC DNA]</scope>
    <source>
        <strain evidence="5 6">cv. Gransden 2004</strain>
    </source>
</reference>
<keyword evidence="2" id="KW-0812">Transmembrane</keyword>
<dbReference type="PANTHER" id="PTHR47032:SF1">
    <property type="entry name" value="UDP-D-XYLOSE:L-FUCOSE ALPHA-1,3-D-XYLOSYLTRANSFERASE-RELATED"/>
    <property type="match status" value="1"/>
</dbReference>
<dbReference type="EMBL" id="ABEU02000018">
    <property type="protein sequence ID" value="PNR35080.1"/>
    <property type="molecule type" value="Genomic_DNA"/>
</dbReference>
<keyword evidence="2" id="KW-0472">Membrane</keyword>
<dbReference type="STRING" id="3218.A0A2K1J0M6"/>
<dbReference type="RefSeq" id="XP_024403094.1">
    <property type="nucleotide sequence ID" value="XM_024547326.2"/>
</dbReference>
<dbReference type="PANTHER" id="PTHR47032">
    <property type="entry name" value="UDP-D-XYLOSE:L-FUCOSE ALPHA-1,3-D-XYLOSYLTRANSFERASE-RELATED"/>
    <property type="match status" value="1"/>
</dbReference>
<name>A0A2K1J0M6_PHYPA</name>
<keyword evidence="2" id="KW-1133">Transmembrane helix</keyword>
<evidence type="ECO:0000313" key="6">
    <source>
        <dbReference type="Proteomes" id="UP000006727"/>
    </source>
</evidence>
<dbReference type="Gramene" id="Pp3c18_10930V3.1">
    <property type="protein sequence ID" value="Pp3c18_10930V3.1"/>
    <property type="gene ID" value="Pp3c18_10930"/>
</dbReference>
<dbReference type="Proteomes" id="UP000006727">
    <property type="component" value="Chromosome 18"/>
</dbReference>
<dbReference type="GO" id="GO:0071555">
    <property type="term" value="P:cell wall organization"/>
    <property type="evidence" value="ECO:0007669"/>
    <property type="project" value="UniProtKB-KW"/>
</dbReference>
<dbReference type="RefSeq" id="XP_024403095.1">
    <property type="nucleotide sequence ID" value="XM_024547327.2"/>
</dbReference>
<dbReference type="GO" id="GO:0000139">
    <property type="term" value="C:Golgi membrane"/>
    <property type="evidence" value="ECO:0007669"/>
    <property type="project" value="UniProtKB-SubCell"/>
</dbReference>
<reference evidence="4 6" key="2">
    <citation type="journal article" date="2018" name="Plant J.">
        <title>The Physcomitrella patens chromosome-scale assembly reveals moss genome structure and evolution.</title>
        <authorList>
            <person name="Lang D."/>
            <person name="Ullrich K.K."/>
            <person name="Murat F."/>
            <person name="Fuchs J."/>
            <person name="Jenkins J."/>
            <person name="Haas F.B."/>
            <person name="Piednoel M."/>
            <person name="Gundlach H."/>
            <person name="Van Bel M."/>
            <person name="Meyberg R."/>
            <person name="Vives C."/>
            <person name="Morata J."/>
            <person name="Symeonidi A."/>
            <person name="Hiss M."/>
            <person name="Muchero W."/>
            <person name="Kamisugi Y."/>
            <person name="Saleh O."/>
            <person name="Blanc G."/>
            <person name="Decker E.L."/>
            <person name="van Gessel N."/>
            <person name="Grimwood J."/>
            <person name="Hayes R.D."/>
            <person name="Graham S.W."/>
            <person name="Gunter L.E."/>
            <person name="McDaniel S.F."/>
            <person name="Hoernstein S.N.W."/>
            <person name="Larsson A."/>
            <person name="Li F.W."/>
            <person name="Perroud P.F."/>
            <person name="Phillips J."/>
            <person name="Ranjan P."/>
            <person name="Rokshar D.S."/>
            <person name="Rothfels C.J."/>
            <person name="Schneider L."/>
            <person name="Shu S."/>
            <person name="Stevenson D.W."/>
            <person name="Thummler F."/>
            <person name="Tillich M."/>
            <person name="Villarreal Aguilar J.C."/>
            <person name="Widiez T."/>
            <person name="Wong G.K."/>
            <person name="Wymore A."/>
            <person name="Zhang Y."/>
            <person name="Zimmer A.D."/>
            <person name="Quatrano R.S."/>
            <person name="Mayer K.F.X."/>
            <person name="Goodstein D."/>
            <person name="Casacuberta J.M."/>
            <person name="Vandepoele K."/>
            <person name="Reski R."/>
            <person name="Cuming A.C."/>
            <person name="Tuskan G.A."/>
            <person name="Maumus F."/>
            <person name="Salse J."/>
            <person name="Schmutz J."/>
            <person name="Rensing S.A."/>
        </authorList>
    </citation>
    <scope>NUCLEOTIDE SEQUENCE [LARGE SCALE GENOMIC DNA]</scope>
    <source>
        <strain evidence="5 6">cv. Gransden 2004</strain>
    </source>
</reference>
<dbReference type="InterPro" id="IPR029044">
    <property type="entry name" value="Nucleotide-diphossugar_trans"/>
</dbReference>
<organism evidence="4">
    <name type="scientific">Physcomitrium patens</name>
    <name type="common">Spreading-leaved earth moss</name>
    <name type="synonym">Physcomitrella patens</name>
    <dbReference type="NCBI Taxonomy" id="3218"/>
    <lineage>
        <taxon>Eukaryota</taxon>
        <taxon>Viridiplantae</taxon>
        <taxon>Streptophyta</taxon>
        <taxon>Embryophyta</taxon>
        <taxon>Bryophyta</taxon>
        <taxon>Bryophytina</taxon>
        <taxon>Bryopsida</taxon>
        <taxon>Funariidae</taxon>
        <taxon>Funariales</taxon>
        <taxon>Funariaceae</taxon>
        <taxon>Physcomitrium</taxon>
    </lineage>
</organism>
<dbReference type="InterPro" id="IPR052636">
    <property type="entry name" value="UDP-D-xylose:L-fucose_XylT"/>
</dbReference>
<sequence>MVRSSAGGLSALAHGYDPELCPSSHAASDVLERFSSSVKPRSVISLPAVTSVRVFLFILVALMSVWVLFPILTRSNHEPVAAHSLQSVPRMSWTANLHLGQPNWRSYTLRQAAQALAVDGILIVCTVSHPYMPFLNNWLISLAKYNRHQAVLIIAEDYTTLDFVNSRWPGHSVLIPPASSETTSLRFGSQGFFNLTARRPKYLLEILELGYSVLYNDVDMVWLADPFSYFKNNREVYIIDDMALLKTEYHSHALPPPGKKGRTYICSCMLFLKSTEGAKLLMRTWIEELKERQWSPSVKTNDQPAFNWALNKTAGQVDVYLLPQVAFPSGGLYFKNDSWRKETENKHVIVHNNYVVGFDQKIKRFRAHNLWFVELDAGLSPLAEKGG</sequence>
<dbReference type="OMA" id="GAKLIMK"/>
<dbReference type="GO" id="GO:0016757">
    <property type="term" value="F:glycosyltransferase activity"/>
    <property type="evidence" value="ECO:0000318"/>
    <property type="project" value="GO_Central"/>
</dbReference>
<evidence type="ECO:0000259" key="3">
    <source>
        <dbReference type="Pfam" id="PF03407"/>
    </source>
</evidence>
<dbReference type="EnsemblPlants" id="Pp3c18_10930V3.1">
    <property type="protein sequence ID" value="Pp3c18_10930V3.1"/>
    <property type="gene ID" value="Pp3c18_10930"/>
</dbReference>
<dbReference type="FunCoup" id="A0A2K1J0M6">
    <property type="interactions" value="600"/>
</dbReference>
<keyword evidence="2" id="KW-0328">Glycosyltransferase</keyword>
<evidence type="ECO:0000313" key="5">
    <source>
        <dbReference type="EnsemblPlants" id="Pp3c18_10930V3.1"/>
    </source>
</evidence>
<proteinExistence type="inferred from homology"/>
<dbReference type="InterPro" id="IPR005069">
    <property type="entry name" value="Nucl-diP-sugar_transferase"/>
</dbReference>
<feature type="transmembrane region" description="Helical" evidence="2">
    <location>
        <begin position="43"/>
        <end position="69"/>
    </location>
</feature>
<dbReference type="SUPFAM" id="SSF53448">
    <property type="entry name" value="Nucleotide-diphospho-sugar transferases"/>
    <property type="match status" value="1"/>
</dbReference>
<keyword evidence="6" id="KW-1185">Reference proteome</keyword>
<dbReference type="AlphaFoldDB" id="A0A2K1J0M6"/>
<dbReference type="EnsemblPlants" id="Pp3c18_10930V3.2">
    <property type="protein sequence ID" value="Pp3c18_10930V3.2"/>
    <property type="gene ID" value="Pp3c18_10930"/>
</dbReference>
<comment type="subcellular location">
    <subcellularLocation>
        <location evidence="2">Golgi apparatus membrane</location>
        <topology evidence="2">Single-pass type II membrane protein</topology>
    </subcellularLocation>
</comment>
<dbReference type="Gene3D" id="3.90.550.10">
    <property type="entry name" value="Spore Coat Polysaccharide Biosynthesis Protein SpsA, Chain A"/>
    <property type="match status" value="1"/>
</dbReference>
<dbReference type="EC" id="2.4.2.-" evidence="2"/>
<dbReference type="KEGG" id="ppp:112295562"/>
<evidence type="ECO:0000256" key="2">
    <source>
        <dbReference type="RuleBase" id="RU363055"/>
    </source>
</evidence>
<evidence type="ECO:0000256" key="1">
    <source>
        <dbReference type="ARBA" id="ARBA00007033"/>
    </source>
</evidence>